<evidence type="ECO:0000256" key="5">
    <source>
        <dbReference type="ARBA" id="ARBA00022729"/>
    </source>
</evidence>
<dbReference type="PROSITE" id="PS52016">
    <property type="entry name" value="TONB_DEPENDENT_REC_3"/>
    <property type="match status" value="1"/>
</dbReference>
<dbReference type="Proteomes" id="UP000257240">
    <property type="component" value="Unassembled WGS sequence"/>
</dbReference>
<evidence type="ECO:0000256" key="2">
    <source>
        <dbReference type="ARBA" id="ARBA00022448"/>
    </source>
</evidence>
<keyword evidence="6 11" id="KW-0798">TonB box</keyword>
<keyword evidence="9 10" id="KW-0998">Cell outer membrane</keyword>
<sequence>MGAKMGIGRILGLGGVLWFLFNTNAEAENSEKITSVFLEEVKVTAPASVETVERVSQEVKVLKEGWELKIGPERFSNLQFRERGEFGVQQDLSIRGSTFEQNLVVFEGIRLSDPQTGHHLMNLPFTQEELSSVELLAGGASALYGPGGFGGAINFNLKKPEKGVFLSGGYGSYDLWEMKGSLGFELGNTPLGINLSQQKSNGFIWNRDFDIRTFNTYVKDQSKLIFYGFQEKDFGARNFYTTKYNTEWEETRTHLFVAKKNFYGNSWFFEPALLYRIHYDTYLLDRNNPDFYKNQHKSQVLRANLPLRLEKRLADYVVGVEASYETLDSSRLGDHVRQGLGAYFWIYPKISDKFFPSLGVRYDSLAKNEDLFSYYLGLAYLINPKLKTRASFSFSYRAPSFTELYYDSPYTKGNPGLSNEKAYNSEIGFDYKTSHVALSGTLFYRTGKDIIDWIKVGAITQAQNIEELKTLGATMDLNIAFNRIKPFLSYTYLNQVAKNLSSARYQGSYLRHNLVGGVYAKLPWDIDLIVSANLRKPYRANEIYLLNLELKKQFKTGVGLSLWGKNLLDEEYEEIKGVKAWPQTFGLRIEFKK</sequence>
<dbReference type="PANTHER" id="PTHR30069:SF29">
    <property type="entry name" value="HEMOGLOBIN AND HEMOGLOBIN-HAPTOGLOBIN-BINDING PROTEIN 1-RELATED"/>
    <property type="match status" value="1"/>
</dbReference>
<dbReference type="GO" id="GO:0009279">
    <property type="term" value="C:cell outer membrane"/>
    <property type="evidence" value="ECO:0007669"/>
    <property type="project" value="UniProtKB-SubCell"/>
</dbReference>
<dbReference type="Gene3D" id="2.40.170.20">
    <property type="entry name" value="TonB-dependent receptor, beta-barrel domain"/>
    <property type="match status" value="1"/>
</dbReference>
<dbReference type="Pfam" id="PF07715">
    <property type="entry name" value="Plug"/>
    <property type="match status" value="1"/>
</dbReference>
<evidence type="ECO:0000256" key="3">
    <source>
        <dbReference type="ARBA" id="ARBA00022452"/>
    </source>
</evidence>
<dbReference type="InterPro" id="IPR012910">
    <property type="entry name" value="Plug_dom"/>
</dbReference>
<comment type="subcellular location">
    <subcellularLocation>
        <location evidence="1 10">Cell outer membrane</location>
        <topology evidence="1 10">Multi-pass membrane protein</topology>
    </subcellularLocation>
</comment>
<gene>
    <name evidence="14" type="ORF">DCE01_06050</name>
</gene>
<evidence type="ECO:0000256" key="8">
    <source>
        <dbReference type="ARBA" id="ARBA00023170"/>
    </source>
</evidence>
<keyword evidence="7 10" id="KW-0472">Membrane</keyword>
<comment type="similarity">
    <text evidence="10 11">Belongs to the TonB-dependent receptor family.</text>
</comment>
<evidence type="ECO:0000256" key="4">
    <source>
        <dbReference type="ARBA" id="ARBA00022692"/>
    </source>
</evidence>
<evidence type="ECO:0000313" key="14">
    <source>
        <dbReference type="EMBL" id="HAA84325.1"/>
    </source>
</evidence>
<evidence type="ECO:0000259" key="13">
    <source>
        <dbReference type="Pfam" id="PF07715"/>
    </source>
</evidence>
<proteinExistence type="inferred from homology"/>
<dbReference type="GO" id="GO:0044718">
    <property type="term" value="P:siderophore transmembrane transport"/>
    <property type="evidence" value="ECO:0007669"/>
    <property type="project" value="TreeGrafter"/>
</dbReference>
<evidence type="ECO:0000259" key="12">
    <source>
        <dbReference type="Pfam" id="PF00593"/>
    </source>
</evidence>
<keyword evidence="3 10" id="KW-1134">Transmembrane beta strand</keyword>
<reference evidence="14 15" key="1">
    <citation type="journal article" date="2018" name="Nat. Biotechnol.">
        <title>A standardized bacterial taxonomy based on genome phylogeny substantially revises the tree of life.</title>
        <authorList>
            <person name="Parks D.H."/>
            <person name="Chuvochina M."/>
            <person name="Waite D.W."/>
            <person name="Rinke C."/>
            <person name="Skarshewski A."/>
            <person name="Chaumeil P.A."/>
            <person name="Hugenholtz P."/>
        </authorList>
    </citation>
    <scope>NUCLEOTIDE SEQUENCE [LARGE SCALE GENOMIC DNA]</scope>
    <source>
        <strain evidence="14">UBA12529</strain>
    </source>
</reference>
<name>A0A3B8N5D2_9BACT</name>
<dbReference type="InterPro" id="IPR000531">
    <property type="entry name" value="Beta-barrel_TonB"/>
</dbReference>
<keyword evidence="2 10" id="KW-0813">Transport</keyword>
<dbReference type="InterPro" id="IPR039426">
    <property type="entry name" value="TonB-dep_rcpt-like"/>
</dbReference>
<dbReference type="EMBL" id="DLVE01000076">
    <property type="protein sequence ID" value="HAA84325.1"/>
    <property type="molecule type" value="Genomic_DNA"/>
</dbReference>
<evidence type="ECO:0000256" key="10">
    <source>
        <dbReference type="PROSITE-ProRule" id="PRU01360"/>
    </source>
</evidence>
<keyword evidence="8 14" id="KW-0675">Receptor</keyword>
<dbReference type="InterPro" id="IPR037066">
    <property type="entry name" value="Plug_dom_sf"/>
</dbReference>
<evidence type="ECO:0000256" key="7">
    <source>
        <dbReference type="ARBA" id="ARBA00023136"/>
    </source>
</evidence>
<dbReference type="SUPFAM" id="SSF56935">
    <property type="entry name" value="Porins"/>
    <property type="match status" value="1"/>
</dbReference>
<evidence type="ECO:0000256" key="11">
    <source>
        <dbReference type="RuleBase" id="RU003357"/>
    </source>
</evidence>
<feature type="domain" description="TonB-dependent receptor-like beta-barrel" evidence="12">
    <location>
        <begin position="188"/>
        <end position="533"/>
    </location>
</feature>
<keyword evidence="5" id="KW-0732">Signal</keyword>
<feature type="domain" description="TonB-dependent receptor plug" evidence="13">
    <location>
        <begin position="79"/>
        <end position="152"/>
    </location>
</feature>
<dbReference type="GO" id="GO:0015344">
    <property type="term" value="F:siderophore uptake transmembrane transporter activity"/>
    <property type="evidence" value="ECO:0007669"/>
    <property type="project" value="TreeGrafter"/>
</dbReference>
<dbReference type="PANTHER" id="PTHR30069">
    <property type="entry name" value="TONB-DEPENDENT OUTER MEMBRANE RECEPTOR"/>
    <property type="match status" value="1"/>
</dbReference>
<dbReference type="Gene3D" id="2.170.130.10">
    <property type="entry name" value="TonB-dependent receptor, plug domain"/>
    <property type="match status" value="1"/>
</dbReference>
<evidence type="ECO:0000313" key="15">
    <source>
        <dbReference type="Proteomes" id="UP000257240"/>
    </source>
</evidence>
<evidence type="ECO:0000256" key="1">
    <source>
        <dbReference type="ARBA" id="ARBA00004571"/>
    </source>
</evidence>
<evidence type="ECO:0000256" key="6">
    <source>
        <dbReference type="ARBA" id="ARBA00023077"/>
    </source>
</evidence>
<organism evidence="14 15">
    <name type="scientific">Thermodesulfobacterium commune</name>
    <dbReference type="NCBI Taxonomy" id="1741"/>
    <lineage>
        <taxon>Bacteria</taxon>
        <taxon>Pseudomonadati</taxon>
        <taxon>Thermodesulfobacteriota</taxon>
        <taxon>Thermodesulfobacteria</taxon>
        <taxon>Thermodesulfobacteriales</taxon>
        <taxon>Thermodesulfobacteriaceae</taxon>
        <taxon>Thermodesulfobacterium</taxon>
    </lineage>
</organism>
<comment type="caution">
    <text evidence="14">The sequence shown here is derived from an EMBL/GenBank/DDBJ whole genome shotgun (WGS) entry which is preliminary data.</text>
</comment>
<accession>A0A3B8N5D2</accession>
<protein>
    <submittedName>
        <fullName evidence="14">TonB-dependent receptor</fullName>
    </submittedName>
</protein>
<keyword evidence="4 10" id="KW-0812">Transmembrane</keyword>
<dbReference type="Pfam" id="PF00593">
    <property type="entry name" value="TonB_dep_Rec_b-barrel"/>
    <property type="match status" value="1"/>
</dbReference>
<evidence type="ECO:0000256" key="9">
    <source>
        <dbReference type="ARBA" id="ARBA00023237"/>
    </source>
</evidence>
<dbReference type="AlphaFoldDB" id="A0A3B8N5D2"/>
<dbReference type="InterPro" id="IPR036942">
    <property type="entry name" value="Beta-barrel_TonB_sf"/>
</dbReference>